<dbReference type="InterPro" id="IPR004358">
    <property type="entry name" value="Sig_transdc_His_kin-like_C"/>
</dbReference>
<evidence type="ECO:0000313" key="11">
    <source>
        <dbReference type="EMBL" id="PZG23283.1"/>
    </source>
</evidence>
<dbReference type="InterPro" id="IPR005467">
    <property type="entry name" value="His_kinase_dom"/>
</dbReference>
<keyword evidence="7" id="KW-0902">Two-component regulatory system</keyword>
<evidence type="ECO:0000256" key="4">
    <source>
        <dbReference type="ARBA" id="ARBA00022553"/>
    </source>
</evidence>
<dbReference type="PROSITE" id="PS50109">
    <property type="entry name" value="HIS_KIN"/>
    <property type="match status" value="1"/>
</dbReference>
<comment type="catalytic activity">
    <reaction evidence="1">
        <text>ATP + protein L-histidine = ADP + protein N-phospho-L-histidine.</text>
        <dbReference type="EC" id="2.7.13.3"/>
    </reaction>
</comment>
<evidence type="ECO:0000256" key="9">
    <source>
        <dbReference type="SAM" id="Phobius"/>
    </source>
</evidence>
<dbReference type="InterPro" id="IPR050736">
    <property type="entry name" value="Sensor_HK_Regulatory"/>
</dbReference>
<keyword evidence="9" id="KW-1133">Transmembrane helix</keyword>
<dbReference type="SMART" id="SM00388">
    <property type="entry name" value="HisKA"/>
    <property type="match status" value="1"/>
</dbReference>
<dbReference type="EMBL" id="POUD01000003">
    <property type="protein sequence ID" value="PZG23283.1"/>
    <property type="molecule type" value="Genomic_DNA"/>
</dbReference>
<dbReference type="EC" id="2.7.13.3" evidence="3"/>
<comment type="caution">
    <text evidence="11">The sequence shown here is derived from an EMBL/GenBank/DDBJ whole genome shotgun (WGS) entry which is preliminary data.</text>
</comment>
<dbReference type="Proteomes" id="UP000249304">
    <property type="component" value="Unassembled WGS sequence"/>
</dbReference>
<evidence type="ECO:0000256" key="1">
    <source>
        <dbReference type="ARBA" id="ARBA00000085"/>
    </source>
</evidence>
<feature type="region of interest" description="Disordered" evidence="8">
    <location>
        <begin position="139"/>
        <end position="162"/>
    </location>
</feature>
<dbReference type="PRINTS" id="PR00344">
    <property type="entry name" value="BCTRLSENSOR"/>
</dbReference>
<dbReference type="Pfam" id="PF00512">
    <property type="entry name" value="HisKA"/>
    <property type="match status" value="1"/>
</dbReference>
<dbReference type="GO" id="GO:0000155">
    <property type="term" value="F:phosphorelay sensor kinase activity"/>
    <property type="evidence" value="ECO:0007669"/>
    <property type="project" value="InterPro"/>
</dbReference>
<comment type="subcellular location">
    <subcellularLocation>
        <location evidence="2">Cell membrane</location>
    </subcellularLocation>
</comment>
<dbReference type="GO" id="GO:0005886">
    <property type="term" value="C:plasma membrane"/>
    <property type="evidence" value="ECO:0007669"/>
    <property type="project" value="UniProtKB-SubCell"/>
</dbReference>
<evidence type="ECO:0000256" key="7">
    <source>
        <dbReference type="ARBA" id="ARBA00023012"/>
    </source>
</evidence>
<dbReference type="InterPro" id="IPR036890">
    <property type="entry name" value="HATPase_C_sf"/>
</dbReference>
<evidence type="ECO:0000256" key="5">
    <source>
        <dbReference type="ARBA" id="ARBA00022679"/>
    </source>
</evidence>
<dbReference type="PANTHER" id="PTHR43711">
    <property type="entry name" value="TWO-COMPONENT HISTIDINE KINASE"/>
    <property type="match status" value="1"/>
</dbReference>
<dbReference type="PANTHER" id="PTHR43711:SF32">
    <property type="entry name" value="SENSOR-TYPE HISTIDINE KINASE PRRB"/>
    <property type="match status" value="1"/>
</dbReference>
<dbReference type="Gene3D" id="3.30.565.10">
    <property type="entry name" value="Histidine kinase-like ATPase, C-terminal domain"/>
    <property type="match status" value="1"/>
</dbReference>
<accession>A0A2W2ELL9</accession>
<keyword evidence="6 11" id="KW-0418">Kinase</keyword>
<dbReference type="Gene3D" id="1.10.287.130">
    <property type="match status" value="1"/>
</dbReference>
<sequence>MAVPEPIDAGMGQRSTGKTKPRMCRQAETGPGRRGRGRSDRLIGRAGRAVRSTLSLRSIRVRYTAAVTLLVLVVVAVVGVSLDLAIRYKIRNEVFGNAERVADRWSARVRAGGLPHPIPPSAGIDLIQLVDARGNVVGSSPRAAGRPPLSGLRPTSSHPLQQRTECSGKRCVLLTASRVSPSADASVVYAGAAEPSYLTAHDFEYVIAVTALMMAVVGGRLTWRMMSRALRQVEEQYELASTTAHELRNPIAGLRLQLEEALCYPDRVNPRDAIREALSTGDRLEAIVEDLLLQARLHGGEPMPYEPIDLGALVEQEAGMPSQDVPVQVRVVGDVWVRGSRIQLIRLVSNLVANARRHAEAHVAVCVTRAHGQAVLVVTDDGAGIEPADRERVFERFVRLEDGRRREAGGSGLGLAISRDIAHAHQGTLRIEDSSRGARFVLRLPLLEESCECVAGPLHPVTGEHE</sequence>
<keyword evidence="12" id="KW-1185">Reference proteome</keyword>
<dbReference type="SUPFAM" id="SSF47384">
    <property type="entry name" value="Homodimeric domain of signal transducing histidine kinase"/>
    <property type="match status" value="1"/>
</dbReference>
<protein>
    <recommendedName>
        <fullName evidence="3">histidine kinase</fullName>
        <ecNumber evidence="3">2.7.13.3</ecNumber>
    </recommendedName>
</protein>
<dbReference type="CDD" id="cd00082">
    <property type="entry name" value="HisKA"/>
    <property type="match status" value="1"/>
</dbReference>
<evidence type="ECO:0000256" key="6">
    <source>
        <dbReference type="ARBA" id="ARBA00022777"/>
    </source>
</evidence>
<dbReference type="SUPFAM" id="SSF55874">
    <property type="entry name" value="ATPase domain of HSP90 chaperone/DNA topoisomerase II/histidine kinase"/>
    <property type="match status" value="1"/>
</dbReference>
<keyword evidence="5" id="KW-0808">Transferase</keyword>
<keyword evidence="4" id="KW-0597">Phosphoprotein</keyword>
<evidence type="ECO:0000256" key="2">
    <source>
        <dbReference type="ARBA" id="ARBA00004236"/>
    </source>
</evidence>
<evidence type="ECO:0000313" key="12">
    <source>
        <dbReference type="Proteomes" id="UP000249304"/>
    </source>
</evidence>
<feature type="region of interest" description="Disordered" evidence="8">
    <location>
        <begin position="1"/>
        <end position="39"/>
    </location>
</feature>
<feature type="transmembrane region" description="Helical" evidence="9">
    <location>
        <begin position="61"/>
        <end position="82"/>
    </location>
</feature>
<name>A0A2W2ELL9_9ACTN</name>
<dbReference type="InterPro" id="IPR003661">
    <property type="entry name" value="HisK_dim/P_dom"/>
</dbReference>
<dbReference type="CDD" id="cd00075">
    <property type="entry name" value="HATPase"/>
    <property type="match status" value="1"/>
</dbReference>
<keyword evidence="9" id="KW-0812">Transmembrane</keyword>
<reference evidence="11 12" key="1">
    <citation type="submission" date="2018-01" db="EMBL/GenBank/DDBJ databases">
        <title>Draft genome sequence of Nonomuraea sp. KC333.</title>
        <authorList>
            <person name="Sahin N."/>
            <person name="Saygin H."/>
            <person name="Ay H."/>
        </authorList>
    </citation>
    <scope>NUCLEOTIDE SEQUENCE [LARGE SCALE GENOMIC DNA]</scope>
    <source>
        <strain evidence="11 12">KC333</strain>
    </source>
</reference>
<dbReference type="Pfam" id="PF02518">
    <property type="entry name" value="HATPase_c"/>
    <property type="match status" value="1"/>
</dbReference>
<dbReference type="AlphaFoldDB" id="A0A2W2ELL9"/>
<feature type="domain" description="Histidine kinase" evidence="10">
    <location>
        <begin position="242"/>
        <end position="448"/>
    </location>
</feature>
<dbReference type="SMART" id="SM00387">
    <property type="entry name" value="HATPase_c"/>
    <property type="match status" value="1"/>
</dbReference>
<evidence type="ECO:0000256" key="8">
    <source>
        <dbReference type="SAM" id="MobiDB-lite"/>
    </source>
</evidence>
<keyword evidence="9" id="KW-0472">Membrane</keyword>
<organism evidence="11 12">
    <name type="scientific">Nonomuraea aridisoli</name>
    <dbReference type="NCBI Taxonomy" id="2070368"/>
    <lineage>
        <taxon>Bacteria</taxon>
        <taxon>Bacillati</taxon>
        <taxon>Actinomycetota</taxon>
        <taxon>Actinomycetes</taxon>
        <taxon>Streptosporangiales</taxon>
        <taxon>Streptosporangiaceae</taxon>
        <taxon>Nonomuraea</taxon>
    </lineage>
</organism>
<proteinExistence type="predicted"/>
<gene>
    <name evidence="11" type="ORF">C1J01_01190</name>
</gene>
<dbReference type="InterPro" id="IPR003594">
    <property type="entry name" value="HATPase_dom"/>
</dbReference>
<evidence type="ECO:0000256" key="3">
    <source>
        <dbReference type="ARBA" id="ARBA00012438"/>
    </source>
</evidence>
<dbReference type="InterPro" id="IPR036097">
    <property type="entry name" value="HisK_dim/P_sf"/>
</dbReference>
<evidence type="ECO:0000259" key="10">
    <source>
        <dbReference type="PROSITE" id="PS50109"/>
    </source>
</evidence>
<feature type="compositionally biased region" description="Polar residues" evidence="8">
    <location>
        <begin position="153"/>
        <end position="162"/>
    </location>
</feature>